<proteinExistence type="predicted"/>
<reference evidence="1 2" key="1">
    <citation type="submission" date="2020-04" db="EMBL/GenBank/DDBJ databases">
        <title>Perkinsus olseni comparative genomics.</title>
        <authorList>
            <person name="Bogema D.R."/>
        </authorList>
    </citation>
    <scope>NUCLEOTIDE SEQUENCE [LARGE SCALE GENOMIC DNA]</scope>
    <source>
        <strain evidence="1">00978-12</strain>
    </source>
</reference>
<dbReference type="Gene3D" id="2.40.70.10">
    <property type="entry name" value="Acid Proteases"/>
    <property type="match status" value="1"/>
</dbReference>
<gene>
    <name evidence="1" type="ORF">FOZ60_006247</name>
</gene>
<protein>
    <recommendedName>
        <fullName evidence="3">Peptidase A2 domain-containing protein</fullName>
    </recommendedName>
</protein>
<evidence type="ECO:0008006" key="3">
    <source>
        <dbReference type="Google" id="ProtNLM"/>
    </source>
</evidence>
<sequence>MRLHQGASRSNSKAFARARCKRRHHLAGICLKIITPTSTATAAPADESDLKVVRTVNVRAANSSNVASLLDGISEDPTITLRFGMDPDAEYCETPALVDTGANLSLMDQGVCDFLHRNGLVDGSNFSGFVSPAQVTFGNHTVVQTKTVLPIKCGLADHQSQDNANTASLVFLLVPLCNPRVIIGRNMFGRLGIRLKSDKVPLPPYLPPQSVATQTSNDVPVTSAEVSSPSSSAIISAHCCRASSFPTTPLIERIVEGGQHRLLARLPPVENALIYPYRASKRRRPPVDDAIIHEKLTQMCRLGMAAKSADKDVIVACQPGLIDKWDSSSGTSKPRTHPIDEAEVKSPYRLTIDSRPSNNLKLQCDSSHKTIIEEDINPALAAAGLKATVIHVKDVLISSSDIETGHKAWVIVSDILHRKGGFIFNGSKSQPPSRTASFCGLQLEGRTYEPTPSRREFTEATYNIALRDFIDCNPAKPKRSKKRPISTGDVFRDRRFQWLRSWCGVFNYLAGHLSPEAQSALNQLYTVTKVYQDSGSSAEDIDSTVPIVSSALRVLTDFYLSGFIPCAIGNDGIATLVVTDERRR</sequence>
<organism evidence="1 2">
    <name type="scientific">Perkinsus olseni</name>
    <name type="common">Perkinsus atlanticus</name>
    <dbReference type="NCBI Taxonomy" id="32597"/>
    <lineage>
        <taxon>Eukaryota</taxon>
        <taxon>Sar</taxon>
        <taxon>Alveolata</taxon>
        <taxon>Perkinsozoa</taxon>
        <taxon>Perkinsea</taxon>
        <taxon>Perkinsida</taxon>
        <taxon>Perkinsidae</taxon>
        <taxon>Perkinsus</taxon>
    </lineage>
</organism>
<dbReference type="Proteomes" id="UP000541610">
    <property type="component" value="Unassembled WGS sequence"/>
</dbReference>
<comment type="caution">
    <text evidence="1">The sequence shown here is derived from an EMBL/GenBank/DDBJ whole genome shotgun (WGS) entry which is preliminary data.</text>
</comment>
<evidence type="ECO:0000313" key="1">
    <source>
        <dbReference type="EMBL" id="KAF4685691.1"/>
    </source>
</evidence>
<dbReference type="EMBL" id="JABANP010000253">
    <property type="protein sequence ID" value="KAF4685691.1"/>
    <property type="molecule type" value="Genomic_DNA"/>
</dbReference>
<dbReference type="OrthoDB" id="10461944at2759"/>
<name>A0A7J6NRJ8_PEROL</name>
<accession>A0A7J6NRJ8</accession>
<evidence type="ECO:0000313" key="2">
    <source>
        <dbReference type="Proteomes" id="UP000541610"/>
    </source>
</evidence>
<dbReference type="InterPro" id="IPR021109">
    <property type="entry name" value="Peptidase_aspartic_dom_sf"/>
</dbReference>
<dbReference type="AlphaFoldDB" id="A0A7J6NRJ8"/>